<dbReference type="EMBL" id="BLLK01000046">
    <property type="protein sequence ID" value="GFH53022.1"/>
    <property type="molecule type" value="Genomic_DNA"/>
</dbReference>
<evidence type="ECO:0000313" key="1">
    <source>
        <dbReference type="EMBL" id="GFH53022.1"/>
    </source>
</evidence>
<reference evidence="1 2" key="1">
    <citation type="journal article" date="2021" name="Sci. Rep.">
        <title>The genome of the diatom Chaetoceros tenuissimus carries an ancient integrated fragment of an extant virus.</title>
        <authorList>
            <person name="Hongo Y."/>
            <person name="Kimura K."/>
            <person name="Takaki Y."/>
            <person name="Yoshida Y."/>
            <person name="Baba S."/>
            <person name="Kobayashi G."/>
            <person name="Nagasaki K."/>
            <person name="Hano T."/>
            <person name="Tomaru Y."/>
        </authorList>
    </citation>
    <scope>NUCLEOTIDE SEQUENCE [LARGE SCALE GENOMIC DNA]</scope>
    <source>
        <strain evidence="1 2">NIES-3715</strain>
    </source>
</reference>
<dbReference type="InterPro" id="IPR015946">
    <property type="entry name" value="KH_dom-like_a/b"/>
</dbReference>
<dbReference type="AlphaFoldDB" id="A0AAD3CVI9"/>
<gene>
    <name evidence="1" type="ORF">CTEN210_09498</name>
</gene>
<proteinExistence type="predicted"/>
<dbReference type="PANTHER" id="PTHR35368:SF1">
    <property type="entry name" value="HYDROPEROXIDE REDUCTASE"/>
    <property type="match status" value="1"/>
</dbReference>
<dbReference type="InterPro" id="IPR003718">
    <property type="entry name" value="OsmC/Ohr_fam"/>
</dbReference>
<dbReference type="PANTHER" id="PTHR35368">
    <property type="entry name" value="HYDROPEROXIDE REDUCTASE"/>
    <property type="match status" value="1"/>
</dbReference>
<evidence type="ECO:0008006" key="3">
    <source>
        <dbReference type="Google" id="ProtNLM"/>
    </source>
</evidence>
<dbReference type="Pfam" id="PF02566">
    <property type="entry name" value="OsmC"/>
    <property type="match status" value="1"/>
</dbReference>
<keyword evidence="2" id="KW-1185">Reference proteome</keyword>
<name>A0AAD3CVI9_9STRA</name>
<dbReference type="Proteomes" id="UP001054902">
    <property type="component" value="Unassembled WGS sequence"/>
</dbReference>
<evidence type="ECO:0000313" key="2">
    <source>
        <dbReference type="Proteomes" id="UP001054902"/>
    </source>
</evidence>
<sequence length="199" mass="21611">MTSMGRITNLLCAAGFVSHGSRRAFIKTAAFSSKKNYHLVGTGTASNTKIKTSTKHEIVTDVPKSMGGSNLAAQPVEYLLASYIGCTQATALFVGRNMVPRLLIDRIEYDIHGDRDQDGAIGCLPIDEHSEFPSAPARLSAINGQITVYAKNRKGDQICLTKNELSLLEIHTERRCPVANMITMSGCEINVKWIDGNAP</sequence>
<protein>
    <recommendedName>
        <fullName evidence="3">OsmC-like protein</fullName>
    </recommendedName>
</protein>
<dbReference type="InterPro" id="IPR036102">
    <property type="entry name" value="OsmC/Ohrsf"/>
</dbReference>
<dbReference type="InterPro" id="IPR052924">
    <property type="entry name" value="OsmC/Ohr_hydroprdx_reductase"/>
</dbReference>
<organism evidence="1 2">
    <name type="scientific">Chaetoceros tenuissimus</name>
    <dbReference type="NCBI Taxonomy" id="426638"/>
    <lineage>
        <taxon>Eukaryota</taxon>
        <taxon>Sar</taxon>
        <taxon>Stramenopiles</taxon>
        <taxon>Ochrophyta</taxon>
        <taxon>Bacillariophyta</taxon>
        <taxon>Coscinodiscophyceae</taxon>
        <taxon>Chaetocerotophycidae</taxon>
        <taxon>Chaetocerotales</taxon>
        <taxon>Chaetocerotaceae</taxon>
        <taxon>Chaetoceros</taxon>
    </lineage>
</organism>
<comment type="caution">
    <text evidence="1">The sequence shown here is derived from an EMBL/GenBank/DDBJ whole genome shotgun (WGS) entry which is preliminary data.</text>
</comment>
<accession>A0AAD3CVI9</accession>
<dbReference type="SUPFAM" id="SSF82784">
    <property type="entry name" value="OsmC-like"/>
    <property type="match status" value="1"/>
</dbReference>
<dbReference type="Gene3D" id="3.30.300.20">
    <property type="match status" value="1"/>
</dbReference>